<reference evidence="2 3" key="1">
    <citation type="journal article" date="2018" name="Nat. Ecol. Evol.">
        <title>Pezizomycetes genomes reveal the molecular basis of ectomycorrhizal truffle lifestyle.</title>
        <authorList>
            <person name="Murat C."/>
            <person name="Payen T."/>
            <person name="Noel B."/>
            <person name="Kuo A."/>
            <person name="Morin E."/>
            <person name="Chen J."/>
            <person name="Kohler A."/>
            <person name="Krizsan K."/>
            <person name="Balestrini R."/>
            <person name="Da Silva C."/>
            <person name="Montanini B."/>
            <person name="Hainaut M."/>
            <person name="Levati E."/>
            <person name="Barry K.W."/>
            <person name="Belfiori B."/>
            <person name="Cichocki N."/>
            <person name="Clum A."/>
            <person name="Dockter R.B."/>
            <person name="Fauchery L."/>
            <person name="Guy J."/>
            <person name="Iotti M."/>
            <person name="Le Tacon F."/>
            <person name="Lindquist E.A."/>
            <person name="Lipzen A."/>
            <person name="Malagnac F."/>
            <person name="Mello A."/>
            <person name="Molinier V."/>
            <person name="Miyauchi S."/>
            <person name="Poulain J."/>
            <person name="Riccioni C."/>
            <person name="Rubini A."/>
            <person name="Sitrit Y."/>
            <person name="Splivallo R."/>
            <person name="Traeger S."/>
            <person name="Wang M."/>
            <person name="Zifcakova L."/>
            <person name="Wipf D."/>
            <person name="Zambonelli A."/>
            <person name="Paolocci F."/>
            <person name="Nowrousian M."/>
            <person name="Ottonello S."/>
            <person name="Baldrian P."/>
            <person name="Spatafora J.W."/>
            <person name="Henrissat B."/>
            <person name="Nagy L.G."/>
            <person name="Aury J.M."/>
            <person name="Wincker P."/>
            <person name="Grigoriev I.V."/>
            <person name="Bonfante P."/>
            <person name="Martin F.M."/>
        </authorList>
    </citation>
    <scope>NUCLEOTIDE SEQUENCE [LARGE SCALE GENOMIC DNA]</scope>
    <source>
        <strain evidence="2 3">ATCC MYA-4762</strain>
    </source>
</reference>
<evidence type="ECO:0000313" key="2">
    <source>
        <dbReference type="EMBL" id="RPB22312.1"/>
    </source>
</evidence>
<feature type="compositionally biased region" description="Polar residues" evidence="1">
    <location>
        <begin position="70"/>
        <end position="88"/>
    </location>
</feature>
<dbReference type="EMBL" id="ML121552">
    <property type="protein sequence ID" value="RPB22312.1"/>
    <property type="molecule type" value="Genomic_DNA"/>
</dbReference>
<dbReference type="AlphaFoldDB" id="A0A3N4LLT2"/>
<feature type="region of interest" description="Disordered" evidence="1">
    <location>
        <begin position="55"/>
        <end position="129"/>
    </location>
</feature>
<name>A0A3N4LLT2_9PEZI</name>
<evidence type="ECO:0000256" key="1">
    <source>
        <dbReference type="SAM" id="MobiDB-lite"/>
    </source>
</evidence>
<dbReference type="STRING" id="1051890.A0A3N4LLT2"/>
<feature type="compositionally biased region" description="Polar residues" evidence="1">
    <location>
        <begin position="115"/>
        <end position="129"/>
    </location>
</feature>
<accession>A0A3N4LLT2</accession>
<gene>
    <name evidence="2" type="ORF">L211DRAFT_850633</name>
</gene>
<dbReference type="Proteomes" id="UP000267821">
    <property type="component" value="Unassembled WGS sequence"/>
</dbReference>
<evidence type="ECO:0000313" key="3">
    <source>
        <dbReference type="Proteomes" id="UP000267821"/>
    </source>
</evidence>
<protein>
    <submittedName>
        <fullName evidence="2">Uncharacterized protein</fullName>
    </submittedName>
</protein>
<keyword evidence="3" id="KW-1185">Reference proteome</keyword>
<proteinExistence type="predicted"/>
<sequence length="129" mass="14370">MNSEPGGLLKVAWCLRELLTFVKGDVKLIFRDKVFADWAQRFSDYLDYGGAAWANSTLPLPPMKEDRATNTDTPTKPKPSVNSVSTNTDPPPYKSPPRNTYKLPDYTSDPKPGLTCQQSNYTSGPNQDQ</sequence>
<dbReference type="InParanoid" id="A0A3N4LLT2"/>
<organism evidence="2 3">
    <name type="scientific">Terfezia boudieri ATCC MYA-4762</name>
    <dbReference type="NCBI Taxonomy" id="1051890"/>
    <lineage>
        <taxon>Eukaryota</taxon>
        <taxon>Fungi</taxon>
        <taxon>Dikarya</taxon>
        <taxon>Ascomycota</taxon>
        <taxon>Pezizomycotina</taxon>
        <taxon>Pezizomycetes</taxon>
        <taxon>Pezizales</taxon>
        <taxon>Pezizaceae</taxon>
        <taxon>Terfezia</taxon>
    </lineage>
</organism>